<dbReference type="KEGG" id="afs:AFR_02970"/>
<dbReference type="Proteomes" id="UP000017746">
    <property type="component" value="Chromosome"/>
</dbReference>
<evidence type="ECO:0000313" key="3">
    <source>
        <dbReference type="Proteomes" id="UP000017746"/>
    </source>
</evidence>
<dbReference type="PATRIC" id="fig|1246995.3.peg.597"/>
<feature type="domain" description="Magnesium transporter MgtE intracellular" evidence="1">
    <location>
        <begin position="2"/>
        <end position="84"/>
    </location>
</feature>
<dbReference type="RefSeq" id="WP_023357826.1">
    <property type="nucleotide sequence ID" value="NC_022657.1"/>
</dbReference>
<dbReference type="AlphaFoldDB" id="U5VPI8"/>
<name>U5VPI8_9ACTN</name>
<dbReference type="STRING" id="1246995.AFR_02970"/>
<dbReference type="eggNOG" id="ENOG50325V1">
    <property type="taxonomic scope" value="Bacteria"/>
</dbReference>
<keyword evidence="3" id="KW-1185">Reference proteome</keyword>
<dbReference type="HOGENOM" id="CLU_1109579_0_0_11"/>
<dbReference type="SUPFAM" id="SSF158791">
    <property type="entry name" value="MgtE N-terminal domain-like"/>
    <property type="match status" value="1"/>
</dbReference>
<sequence>MPTEHLVTMLKASPPQRAVSVLLSMPKDRVDRLLAAMDGRLIARMLIAADPDRRAALLHHLDDTRLASELALLPMVEAAAVMAALPPDRARPQLERVSSEHLGMLLDAMPAPQRRRLVDVLDPVRLSDLRRVAYEKAVIESLRRTAATLQWVPDDHGSNLLAGVFHRLFGVALCYVDDGPLQSAAVVHAQQVFVAQQVHGLLIVTNAAPSVQSVEVVMDPRYGGTPALVVSWESDDNDGVLGRALVRLAG</sequence>
<accession>U5VPI8</accession>
<gene>
    <name evidence="2" type="ORF">AFR_02970</name>
</gene>
<evidence type="ECO:0000313" key="2">
    <source>
        <dbReference type="EMBL" id="AGZ38883.1"/>
    </source>
</evidence>
<protein>
    <recommendedName>
        <fullName evidence="1">Magnesium transporter MgtE intracellular domain-containing protein</fullName>
    </recommendedName>
</protein>
<dbReference type="InterPro" id="IPR006668">
    <property type="entry name" value="Mg_transptr_MgtE_intracell_dom"/>
</dbReference>
<reference evidence="2 3" key="1">
    <citation type="journal article" date="2014" name="J. Biotechnol.">
        <title>Complete genome sequence of the actinobacterium Actinoplanes friuliensis HAG 010964, producer of the lipopeptide antibiotic friulimycin.</title>
        <authorList>
            <person name="Ruckert C."/>
            <person name="Szczepanowski R."/>
            <person name="Albersmeier A."/>
            <person name="Goesmann A."/>
            <person name="Fischer N."/>
            <person name="Steinkamper A."/>
            <person name="Puhler A."/>
            <person name="Biener R."/>
            <person name="Schwartz D."/>
            <person name="Kalinowski J."/>
        </authorList>
    </citation>
    <scope>NUCLEOTIDE SEQUENCE [LARGE SCALE GENOMIC DNA]</scope>
    <source>
        <strain evidence="2 3">DSM 7358</strain>
    </source>
</reference>
<dbReference type="Pfam" id="PF03448">
    <property type="entry name" value="MgtE_N"/>
    <property type="match status" value="1"/>
</dbReference>
<dbReference type="OrthoDB" id="3291123at2"/>
<proteinExistence type="predicted"/>
<evidence type="ECO:0000259" key="1">
    <source>
        <dbReference type="Pfam" id="PF03448"/>
    </source>
</evidence>
<dbReference type="EMBL" id="CP006272">
    <property type="protein sequence ID" value="AGZ38883.1"/>
    <property type="molecule type" value="Genomic_DNA"/>
</dbReference>
<organism evidence="2 3">
    <name type="scientific">Actinoplanes friuliensis DSM 7358</name>
    <dbReference type="NCBI Taxonomy" id="1246995"/>
    <lineage>
        <taxon>Bacteria</taxon>
        <taxon>Bacillati</taxon>
        <taxon>Actinomycetota</taxon>
        <taxon>Actinomycetes</taxon>
        <taxon>Micromonosporales</taxon>
        <taxon>Micromonosporaceae</taxon>
        <taxon>Actinoplanes</taxon>
    </lineage>
</organism>